<name>A0A3M9MB05_9BACT</name>
<dbReference type="Pfam" id="PF02558">
    <property type="entry name" value="ApbA"/>
    <property type="match status" value="1"/>
</dbReference>
<dbReference type="RefSeq" id="WP_123128949.1">
    <property type="nucleotide sequence ID" value="NZ_RJJD01000021.1"/>
</dbReference>
<sequence>MDTSNPASILIVGAGSTGISAGSYFSSNGTAVTFLVRPHRQEQLDRPQVLYSYDDHQLHTFADYQVLTDPTQLAGTSFDLVLVTLDGAALQAEAGQRLVDALGQAYRNTPTGIVLLSVGLDLNTWFLERSGLADSQVIFGHPGVLTHEVPAALPLPLHPGVRPDLLAQADYGYRHTTPFEFAVADNAPQVTQAFVALCTQDGVSRCIVQPAIDIKLAPAMLTVMLTTGLMGWPTMADVDPADAMWQLGVNAMREYQRLPVFGAAGLAASEQTSAEGVLEGFQQMEQAALPLDFSAFNKYHHGGKVNAQDIAIFHEALGHGEATGADMPALRELIARLT</sequence>
<evidence type="ECO:0000313" key="2">
    <source>
        <dbReference type="EMBL" id="RNI22726.1"/>
    </source>
</evidence>
<dbReference type="Proteomes" id="UP000272117">
    <property type="component" value="Unassembled WGS sequence"/>
</dbReference>
<dbReference type="InterPro" id="IPR013332">
    <property type="entry name" value="KPR_N"/>
</dbReference>
<dbReference type="Gene3D" id="3.40.50.720">
    <property type="entry name" value="NAD(P)-binding Rossmann-like Domain"/>
    <property type="match status" value="1"/>
</dbReference>
<evidence type="ECO:0000259" key="1">
    <source>
        <dbReference type="Pfam" id="PF02558"/>
    </source>
</evidence>
<accession>A0A3M9MB05</accession>
<dbReference type="OrthoDB" id="9796561at2"/>
<evidence type="ECO:0000313" key="3">
    <source>
        <dbReference type="Proteomes" id="UP000272117"/>
    </source>
</evidence>
<comment type="caution">
    <text evidence="2">The sequence shown here is derived from an EMBL/GenBank/DDBJ whole genome shotgun (WGS) entry which is preliminary data.</text>
</comment>
<dbReference type="EMBL" id="RJJD01000021">
    <property type="protein sequence ID" value="RNI22726.1"/>
    <property type="molecule type" value="Genomic_DNA"/>
</dbReference>
<reference evidence="2 3" key="1">
    <citation type="submission" date="2018-11" db="EMBL/GenBank/DDBJ databases">
        <title>Rufibacter latericius sp. nov., isolated from water in Baiyang Lake.</title>
        <authorList>
            <person name="Yang Y."/>
        </authorList>
    </citation>
    <scope>NUCLEOTIDE SEQUENCE [LARGE SCALE GENOMIC DNA]</scope>
    <source>
        <strain evidence="2 3">R-22-1c-1</strain>
    </source>
</reference>
<dbReference type="AlphaFoldDB" id="A0A3M9MB05"/>
<protein>
    <submittedName>
        <fullName evidence="2">Ketopantoate reductase</fullName>
    </submittedName>
</protein>
<feature type="domain" description="Ketopantoate reductase N-terminal" evidence="1">
    <location>
        <begin position="9"/>
        <end position="85"/>
    </location>
</feature>
<gene>
    <name evidence="2" type="ORF">EFB08_21080</name>
</gene>
<proteinExistence type="predicted"/>
<organism evidence="2 3">
    <name type="scientific">Rufibacter latericius</name>
    <dbReference type="NCBI Taxonomy" id="2487040"/>
    <lineage>
        <taxon>Bacteria</taxon>
        <taxon>Pseudomonadati</taxon>
        <taxon>Bacteroidota</taxon>
        <taxon>Cytophagia</taxon>
        <taxon>Cytophagales</taxon>
        <taxon>Hymenobacteraceae</taxon>
        <taxon>Rufibacter</taxon>
    </lineage>
</organism>
<keyword evidence="3" id="KW-1185">Reference proteome</keyword>